<evidence type="ECO:0000313" key="6">
    <source>
        <dbReference type="EMBL" id="KKT37373.1"/>
    </source>
</evidence>
<evidence type="ECO:0000256" key="2">
    <source>
        <dbReference type="ARBA" id="ARBA00022723"/>
    </source>
</evidence>
<dbReference type="Proteomes" id="UP000034617">
    <property type="component" value="Unassembled WGS sequence"/>
</dbReference>
<dbReference type="InterPro" id="IPR011330">
    <property type="entry name" value="Glyco_hydro/deAcase_b/a-brl"/>
</dbReference>
<dbReference type="GO" id="GO:0019213">
    <property type="term" value="F:deacetylase activity"/>
    <property type="evidence" value="ECO:0007669"/>
    <property type="project" value="TreeGrafter"/>
</dbReference>
<dbReference type="GO" id="GO:0005975">
    <property type="term" value="P:carbohydrate metabolic process"/>
    <property type="evidence" value="ECO:0007669"/>
    <property type="project" value="InterPro"/>
</dbReference>
<organism evidence="6 7">
    <name type="scientific">Candidatus Gottesmanbacteria bacterium GW2011_GWB1_44_11c</name>
    <dbReference type="NCBI Taxonomy" id="1618447"/>
    <lineage>
        <taxon>Bacteria</taxon>
        <taxon>Candidatus Gottesmaniibacteriota</taxon>
    </lineage>
</organism>
<protein>
    <submittedName>
        <fullName evidence="6">YdjC family protein</fullName>
    </submittedName>
</protein>
<proteinExistence type="predicted"/>
<name>A0A0G1GSY9_9BACT</name>
<keyword evidence="3" id="KW-0378">Hydrolase</keyword>
<dbReference type="PANTHER" id="PTHR31609">
    <property type="entry name" value="YDJC DEACETYLASE FAMILY MEMBER"/>
    <property type="match status" value="1"/>
</dbReference>
<accession>A0A0G1GSY9</accession>
<keyword evidence="2" id="KW-0479">Metal-binding</keyword>
<comment type="cofactor">
    <cofactor evidence="1">
        <name>Mg(2+)</name>
        <dbReference type="ChEBI" id="CHEBI:18420"/>
    </cofactor>
</comment>
<dbReference type="Gene3D" id="3.20.20.370">
    <property type="entry name" value="Glycoside hydrolase/deacetylase"/>
    <property type="match status" value="1"/>
</dbReference>
<evidence type="ECO:0000313" key="7">
    <source>
        <dbReference type="Proteomes" id="UP000034617"/>
    </source>
</evidence>
<dbReference type="AlphaFoldDB" id="A0A0G1GSY9"/>
<evidence type="ECO:0000256" key="4">
    <source>
        <dbReference type="ARBA" id="ARBA00022842"/>
    </source>
</evidence>
<sequence length="250" mass="29039">MSIKTLVTADDFGFSKSINRAMFEAYEQSRVSELSLMVDSYGTDEAVSYIRQNNIQNVGLHFSLYRLSKGGKILQGNDYDRILKEWTKEQLEGAFDEEIELFRKKVGFSPKHVIGHKQIALHTKLVEHVAHYCTANNCYARKEVIHKTLQPAEIPRGLNISRTVDRIFAYHWGTPEEMYSEYKKDVEEAKRDSHLYSIEFMFHPGYAGEFEKNLTSFIKQRIDDIHFLLSPDFLKLMKEEELQLVSSGEI</sequence>
<dbReference type="GO" id="GO:0016787">
    <property type="term" value="F:hydrolase activity"/>
    <property type="evidence" value="ECO:0007669"/>
    <property type="project" value="UniProtKB-KW"/>
</dbReference>
<keyword evidence="4" id="KW-0460">Magnesium</keyword>
<reference evidence="6 7" key="1">
    <citation type="journal article" date="2015" name="Nature">
        <title>rRNA introns, odd ribosomes, and small enigmatic genomes across a large radiation of phyla.</title>
        <authorList>
            <person name="Brown C.T."/>
            <person name="Hug L.A."/>
            <person name="Thomas B.C."/>
            <person name="Sharon I."/>
            <person name="Castelle C.J."/>
            <person name="Singh A."/>
            <person name="Wilkins M.J."/>
            <person name="Williams K.H."/>
            <person name="Banfield J.F."/>
        </authorList>
    </citation>
    <scope>NUCLEOTIDE SEQUENCE [LARGE SCALE GENOMIC DNA]</scope>
</reference>
<dbReference type="InterPro" id="IPR006879">
    <property type="entry name" value="YdjC-like"/>
</dbReference>
<dbReference type="GO" id="GO:0046872">
    <property type="term" value="F:metal ion binding"/>
    <property type="evidence" value="ECO:0007669"/>
    <property type="project" value="UniProtKB-KW"/>
</dbReference>
<comment type="caution">
    <text evidence="6">The sequence shown here is derived from an EMBL/GenBank/DDBJ whole genome shotgun (WGS) entry which is preliminary data.</text>
</comment>
<dbReference type="SUPFAM" id="SSF88713">
    <property type="entry name" value="Glycoside hydrolase/deacetylase"/>
    <property type="match status" value="1"/>
</dbReference>
<dbReference type="EMBL" id="LCHM01000026">
    <property type="protein sequence ID" value="KKT37373.1"/>
    <property type="molecule type" value="Genomic_DNA"/>
</dbReference>
<evidence type="ECO:0000256" key="3">
    <source>
        <dbReference type="ARBA" id="ARBA00022801"/>
    </source>
</evidence>
<gene>
    <name evidence="6" type="ORF">UW22_C0026G0008</name>
</gene>
<evidence type="ECO:0000256" key="1">
    <source>
        <dbReference type="ARBA" id="ARBA00001946"/>
    </source>
</evidence>
<dbReference type="Pfam" id="PF04794">
    <property type="entry name" value="YdjC"/>
    <property type="match status" value="1"/>
</dbReference>
<evidence type="ECO:0000256" key="5">
    <source>
        <dbReference type="ARBA" id="ARBA00023277"/>
    </source>
</evidence>
<keyword evidence="5" id="KW-0119">Carbohydrate metabolism</keyword>
<dbReference type="PANTHER" id="PTHR31609:SF1">
    <property type="entry name" value="CARBOHYDRATE DEACETYLASE"/>
    <property type="match status" value="1"/>
</dbReference>